<dbReference type="InterPro" id="IPR019734">
    <property type="entry name" value="TPR_rpt"/>
</dbReference>
<reference evidence="9 10" key="1">
    <citation type="submission" date="2021-05" db="EMBL/GenBank/DDBJ databases">
        <title>Comparative genomic studies on the polysaccharide-degrading batcterial strains of the Flammeovirga genus.</title>
        <authorList>
            <person name="Zewei F."/>
            <person name="Zheng Z."/>
            <person name="Yu L."/>
            <person name="Ruyue G."/>
            <person name="Yanhong M."/>
            <person name="Yuanyuan C."/>
            <person name="Jingyan G."/>
            <person name="Wenjun H."/>
        </authorList>
    </citation>
    <scope>NUCLEOTIDE SEQUENCE [LARGE SCALE GENOMIC DNA]</scope>
    <source>
        <strain evidence="9 10">NBRC:100898</strain>
    </source>
</reference>
<dbReference type="RefSeq" id="WP_084005774.1">
    <property type="nucleotide sequence ID" value="NZ_CP076132.1"/>
</dbReference>
<evidence type="ECO:0000256" key="7">
    <source>
        <dbReference type="SAM" id="Phobius"/>
    </source>
</evidence>
<evidence type="ECO:0000256" key="4">
    <source>
        <dbReference type="ARBA" id="ARBA00022803"/>
    </source>
</evidence>
<dbReference type="PANTHER" id="PTHR46630:SF1">
    <property type="entry name" value="TETRATRICOPEPTIDE REPEAT PROTEIN 29"/>
    <property type="match status" value="1"/>
</dbReference>
<evidence type="ECO:0000256" key="1">
    <source>
        <dbReference type="ARBA" id="ARBA00004496"/>
    </source>
</evidence>
<comment type="similarity">
    <text evidence="5">Belongs to the Rap family.</text>
</comment>
<dbReference type="PANTHER" id="PTHR46630">
    <property type="entry name" value="TETRATRICOPEPTIDE REPEAT PROTEIN 29"/>
    <property type="match status" value="1"/>
</dbReference>
<keyword evidence="7" id="KW-0812">Transmembrane</keyword>
<keyword evidence="10" id="KW-1185">Reference proteome</keyword>
<dbReference type="InterPro" id="IPR036457">
    <property type="entry name" value="PPM-type-like_dom_sf"/>
</dbReference>
<dbReference type="Gene3D" id="1.25.40.10">
    <property type="entry name" value="Tetratricopeptide repeat domain"/>
    <property type="match status" value="1"/>
</dbReference>
<dbReference type="AlphaFoldDB" id="A0AAX1MY77"/>
<dbReference type="InterPro" id="IPR011990">
    <property type="entry name" value="TPR-like_helical_dom_sf"/>
</dbReference>
<feature type="domain" description="PPM-type phosphatase" evidence="8">
    <location>
        <begin position="481"/>
        <end position="668"/>
    </location>
</feature>
<proteinExistence type="inferred from homology"/>
<dbReference type="KEGG" id="fya:KMW28_11390"/>
<name>A0AAX1MY77_9BACT</name>
<keyword evidence="2" id="KW-0963">Cytoplasm</keyword>
<sequence length="672" mass="76952">MRLIFFILFITTTLSYALSNPKSSYQVPKFDSLMRVFEKQEISDSLRINAALQLSWLNRNISPDNAFLYAKISEDLSRRNNLIFEEIRGISYQGIALRNKGEYQRAMQLFLTALEKATKIDSKEDQAYAHINIASVNIYQENFDEATVHLELAEVIANILKDKRILAYIDTNYGRVYQGSELFNKAVFCFKEALLKREEMDDNYGQIVSYADIGKVYLEMGQIEKALEYLQASLLLNEKNLHDADNMVSTLTDIAVIYREKQDYQKANFFGTKAANISVESGLKHMALNAFIELKNIERLRGRFKKALEYDDKIEIYKDSVFSEEVRMKLAEMNVRYLVEQRVKENEILKKDKEINEIMLQRQTIILFSAVVLIIILVLFVYFLFIENKNKKVVNHKLQNQKGELELQSIEIQRINSLLKEKSQDMMDSINYAKGIQSAILPNWSNVKQLIPNSYVYFNPRDIVSGDFYWFKQVSLHQGILIAADCTGHGVPGGFMSMVGETALEYIVDSQKIFEPADILAELHARLSSMLSQKKSGNMDGMEIGICLIDTYQNIIKFSGAGMSMTIVENEGHEIVKGNQRGVGGVYSFSTSSTHTFEFDNSKMFFLYSDGYADQFGGPKGKKLKSPNFRKILEACYQLPVKDQKKFLSTQFDAWKGDEDQVDDVMVIGFTA</sequence>
<gene>
    <name evidence="9" type="ORF">KMW28_11390</name>
</gene>
<keyword evidence="4 6" id="KW-0802">TPR repeat</keyword>
<evidence type="ECO:0000313" key="9">
    <source>
        <dbReference type="EMBL" id="QWG00256.1"/>
    </source>
</evidence>
<accession>A0AAX1MY77</accession>
<evidence type="ECO:0000259" key="8">
    <source>
        <dbReference type="Pfam" id="PF07228"/>
    </source>
</evidence>
<evidence type="ECO:0000256" key="5">
    <source>
        <dbReference type="ARBA" id="ARBA00038253"/>
    </source>
</evidence>
<comment type="subcellular location">
    <subcellularLocation>
        <location evidence="1">Cytoplasm</location>
    </subcellularLocation>
</comment>
<dbReference type="Pfam" id="PF13424">
    <property type="entry name" value="TPR_12"/>
    <property type="match status" value="1"/>
</dbReference>
<dbReference type="SUPFAM" id="SSF48452">
    <property type="entry name" value="TPR-like"/>
    <property type="match status" value="1"/>
</dbReference>
<dbReference type="SMART" id="SM00028">
    <property type="entry name" value="TPR"/>
    <property type="match status" value="5"/>
</dbReference>
<dbReference type="SUPFAM" id="SSF81901">
    <property type="entry name" value="HCP-like"/>
    <property type="match status" value="1"/>
</dbReference>
<dbReference type="PROSITE" id="PS50005">
    <property type="entry name" value="TPR"/>
    <property type="match status" value="1"/>
</dbReference>
<organism evidence="9 10">
    <name type="scientific">Flammeovirga yaeyamensis</name>
    <dbReference type="NCBI Taxonomy" id="367791"/>
    <lineage>
        <taxon>Bacteria</taxon>
        <taxon>Pseudomonadati</taxon>
        <taxon>Bacteroidota</taxon>
        <taxon>Cytophagia</taxon>
        <taxon>Cytophagales</taxon>
        <taxon>Flammeovirgaceae</taxon>
        <taxon>Flammeovirga</taxon>
    </lineage>
</organism>
<evidence type="ECO:0000256" key="6">
    <source>
        <dbReference type="PROSITE-ProRule" id="PRU00339"/>
    </source>
</evidence>
<keyword evidence="7" id="KW-0472">Membrane</keyword>
<protein>
    <submittedName>
        <fullName evidence="9">Tetratricopeptide repeat protein</fullName>
    </submittedName>
</protein>
<feature type="transmembrane region" description="Helical" evidence="7">
    <location>
        <begin position="365"/>
        <end position="385"/>
    </location>
</feature>
<dbReference type="EMBL" id="CP076132">
    <property type="protein sequence ID" value="QWG00256.1"/>
    <property type="molecule type" value="Genomic_DNA"/>
</dbReference>
<evidence type="ECO:0000256" key="3">
    <source>
        <dbReference type="ARBA" id="ARBA00022737"/>
    </source>
</evidence>
<evidence type="ECO:0000256" key="2">
    <source>
        <dbReference type="ARBA" id="ARBA00022490"/>
    </source>
</evidence>
<feature type="repeat" description="TPR" evidence="6">
    <location>
        <begin position="207"/>
        <end position="240"/>
    </location>
</feature>
<dbReference type="Proteomes" id="UP000678679">
    <property type="component" value="Chromosome 1"/>
</dbReference>
<dbReference type="InterPro" id="IPR001932">
    <property type="entry name" value="PPM-type_phosphatase-like_dom"/>
</dbReference>
<dbReference type="Pfam" id="PF07228">
    <property type="entry name" value="SpoIIE"/>
    <property type="match status" value="1"/>
</dbReference>
<evidence type="ECO:0000313" key="10">
    <source>
        <dbReference type="Proteomes" id="UP000678679"/>
    </source>
</evidence>
<dbReference type="InterPro" id="IPR051476">
    <property type="entry name" value="Bac_ResReg_Asp_Phosphatase"/>
</dbReference>
<dbReference type="Gene3D" id="3.60.40.10">
    <property type="entry name" value="PPM-type phosphatase domain"/>
    <property type="match status" value="1"/>
</dbReference>
<keyword evidence="3" id="KW-0677">Repeat</keyword>
<dbReference type="GO" id="GO:0005737">
    <property type="term" value="C:cytoplasm"/>
    <property type="evidence" value="ECO:0007669"/>
    <property type="project" value="UniProtKB-SubCell"/>
</dbReference>
<keyword evidence="7" id="KW-1133">Transmembrane helix</keyword>